<dbReference type="InterPro" id="IPR028166">
    <property type="entry name" value="UB2H"/>
</dbReference>
<evidence type="ECO:0000256" key="6">
    <source>
        <dbReference type="ARBA" id="ARBA00018637"/>
    </source>
</evidence>
<keyword evidence="25" id="KW-0812">Transmembrane</keyword>
<evidence type="ECO:0000256" key="18">
    <source>
        <dbReference type="ARBA" id="ARBA00023316"/>
    </source>
</evidence>
<keyword evidence="16" id="KW-0046">Antibiotic resistance</keyword>
<evidence type="ECO:0000256" key="8">
    <source>
        <dbReference type="ARBA" id="ARBA00022645"/>
    </source>
</evidence>
<feature type="domain" description="Penicillin-binding protein transpeptidase" evidence="26">
    <location>
        <begin position="418"/>
        <end position="658"/>
    </location>
</feature>
<dbReference type="InterPro" id="IPR023346">
    <property type="entry name" value="Lysozyme-like_dom_sf"/>
</dbReference>
<keyword evidence="12 29" id="KW-0378">Hydrolase</keyword>
<evidence type="ECO:0000256" key="25">
    <source>
        <dbReference type="SAM" id="Phobius"/>
    </source>
</evidence>
<comment type="catalytic activity">
    <reaction evidence="21">
        <text>[GlcNAc-(1-&gt;4)-Mur2Ac(oyl-L-Ala-gamma-D-Glu-L-Lys-D-Ala-D-Ala)](n)-di-trans,octa-cis-undecaprenyl diphosphate + beta-D-GlcNAc-(1-&gt;4)-Mur2Ac(oyl-L-Ala-gamma-D-Glu-L-Lys-D-Ala-D-Ala)-di-trans,octa-cis-undecaprenyl diphosphate = [GlcNAc-(1-&gt;4)-Mur2Ac(oyl-L-Ala-gamma-D-Glu-L-Lys-D-Ala-D-Ala)](n+1)-di-trans,octa-cis-undecaprenyl diphosphate + di-trans,octa-cis-undecaprenyl diphosphate + H(+)</text>
        <dbReference type="Rhea" id="RHEA:23708"/>
        <dbReference type="Rhea" id="RHEA-COMP:9602"/>
        <dbReference type="Rhea" id="RHEA-COMP:9603"/>
        <dbReference type="ChEBI" id="CHEBI:15378"/>
        <dbReference type="ChEBI" id="CHEBI:58405"/>
        <dbReference type="ChEBI" id="CHEBI:60033"/>
        <dbReference type="ChEBI" id="CHEBI:78435"/>
        <dbReference type="EC" id="2.4.99.28"/>
    </reaction>
</comment>
<feature type="domain" description="Glycosyl transferase family 51" evidence="27">
    <location>
        <begin position="154"/>
        <end position="323"/>
    </location>
</feature>
<keyword evidence="15 25" id="KW-0472">Membrane</keyword>
<evidence type="ECO:0000256" key="14">
    <source>
        <dbReference type="ARBA" id="ARBA00022984"/>
    </source>
</evidence>
<dbReference type="GO" id="GO:0008658">
    <property type="term" value="F:penicillin binding"/>
    <property type="evidence" value="ECO:0007669"/>
    <property type="project" value="UniProtKB-UniRule"/>
</dbReference>
<dbReference type="GO" id="GO:0009002">
    <property type="term" value="F:serine-type D-Ala-D-Ala carboxypeptidase activity"/>
    <property type="evidence" value="ECO:0007669"/>
    <property type="project" value="UniProtKB-EC"/>
</dbReference>
<keyword evidence="11 23" id="KW-0808">Transferase</keyword>
<dbReference type="GO" id="GO:0030288">
    <property type="term" value="C:outer membrane-bounded periplasmic space"/>
    <property type="evidence" value="ECO:0007669"/>
    <property type="project" value="TreeGrafter"/>
</dbReference>
<evidence type="ECO:0000256" key="20">
    <source>
        <dbReference type="ARBA" id="ARBA00034000"/>
    </source>
</evidence>
<dbReference type="RefSeq" id="WP_112718372.1">
    <property type="nucleotide sequence ID" value="NZ_LS483250.1"/>
</dbReference>
<dbReference type="GO" id="GO:0009274">
    <property type="term" value="C:peptidoglycan-based cell wall"/>
    <property type="evidence" value="ECO:0007669"/>
    <property type="project" value="UniProtKB-UniRule"/>
</dbReference>
<protein>
    <recommendedName>
        <fullName evidence="6 22">Penicillin-binding protein 1B</fullName>
        <shortName evidence="23">PBP-1b</shortName>
        <shortName evidence="23">PBP1b</shortName>
    </recommendedName>
    <alternativeName>
        <fullName evidence="19 23">Murein polymerase</fullName>
    </alternativeName>
</protein>
<dbReference type="Proteomes" id="UP000250163">
    <property type="component" value="Chromosome MORIYA"/>
</dbReference>
<evidence type="ECO:0000256" key="1">
    <source>
        <dbReference type="ARBA" id="ARBA00002624"/>
    </source>
</evidence>
<dbReference type="GO" id="GO:0008360">
    <property type="term" value="P:regulation of cell shape"/>
    <property type="evidence" value="ECO:0007669"/>
    <property type="project" value="UniProtKB-UniRule"/>
</dbReference>
<sequence length="759" mass="83813">MSKNTKDNKNKQRSGLWWKLLLIPVFIGFAVMVYLDIIIRSTFDENKWAVPSTVYARPLELYEGAALTVADLKTELGLLGYKFVSRPTKPGQANIRGDQVGIYTPGFQFSDDLEPPRNILLTLQDGLVTKLDTDDGVGLLRLEPVVIGGIYPAHNEDRLLVQLSEVPESLQAMLVAVEDDGFYDHFGISLRGIARALVANIKQGGIAQGASTLTQQLVKNYYLSSERTLSRKVQEALMAILLEFHFSKVDILEGYINEIYLGQDGPRAIHGFGLASQYYFKTPLAELSLDKQALLVALVRGASYYNPWRNPERALKRRDLVLNIAVREGRLDADLAAAAKALPLGMGEQTASSTKRFPAYLDLVRRQLQRDYKVEDLSENGLSIFTHFDPLVQSSAESSLTKAIARHKRDGLSAKLEGAVVITRPNTGAVIAIVGGVNTRFAGFNRAIDARRQVGSLIKPAVYLTALEQPQQYNLATLISDDEYNLNLPNGDIWSPKNYDKKDHGQVLLYTALAKSYNQSTARLGNELGLDKIADTLRRLGVEQTIPELPAITLGAVDMSPIAVAQMYQTLSADGFYTPLLAISAVVDPGGTVLKSYPLVVDKRFDSSSIYMLRHAMQAVTHEGSARALQWLLPDFEVAGKTGTTNNLRDSWFAGFSGDMMAVVWMGRDDNASIGLTGSSGALRVWAEIFRQRSELPIQNLPPQDITVVWVDKDTGQGSQGSCLNSIPLPFVSGYEPEIELRCNQGVKRVIEWFRELVE</sequence>
<evidence type="ECO:0000256" key="16">
    <source>
        <dbReference type="ARBA" id="ARBA00023251"/>
    </source>
</evidence>
<dbReference type="InterPro" id="IPR012338">
    <property type="entry name" value="Beta-lactam/transpept-like"/>
</dbReference>
<dbReference type="UniPathway" id="UPA00219"/>
<keyword evidence="18 23" id="KW-0961">Cell wall biogenesis/degradation</keyword>
<evidence type="ECO:0000256" key="7">
    <source>
        <dbReference type="ARBA" id="ARBA00022475"/>
    </source>
</evidence>
<comment type="pathway">
    <text evidence="3 23">Cell wall biogenesis; peptidoglycan biosynthesis.</text>
</comment>
<evidence type="ECO:0000256" key="12">
    <source>
        <dbReference type="ARBA" id="ARBA00022801"/>
    </source>
</evidence>
<evidence type="ECO:0000256" key="15">
    <source>
        <dbReference type="ARBA" id="ARBA00023136"/>
    </source>
</evidence>
<keyword evidence="7" id="KW-1003">Cell membrane</keyword>
<dbReference type="GO" id="GO:0006508">
    <property type="term" value="P:proteolysis"/>
    <property type="evidence" value="ECO:0007669"/>
    <property type="project" value="UniProtKB-KW"/>
</dbReference>
<dbReference type="InterPro" id="IPR036950">
    <property type="entry name" value="PBP_transglycosylase"/>
</dbReference>
<evidence type="ECO:0000256" key="22">
    <source>
        <dbReference type="NCBIfam" id="TIGR02071"/>
    </source>
</evidence>
<comment type="function">
    <text evidence="1 23">Cell wall formation. Synthesis of cross-linked peptidoglycan from the lipid intermediates. The enzyme has a penicillin-insensitive transglycosylase N-terminal domain (formation of linear glycan strands) and a penicillin-sensitive transpeptidase C-terminal domain (cross-linking of the peptide subunits).</text>
</comment>
<dbReference type="GO" id="GO:0009252">
    <property type="term" value="P:peptidoglycan biosynthetic process"/>
    <property type="evidence" value="ECO:0007669"/>
    <property type="project" value="UniProtKB-UniRule"/>
</dbReference>
<dbReference type="GO" id="GO:0071555">
    <property type="term" value="P:cell wall organization"/>
    <property type="evidence" value="ECO:0007669"/>
    <property type="project" value="UniProtKB-UniRule"/>
</dbReference>
<evidence type="ECO:0000256" key="3">
    <source>
        <dbReference type="ARBA" id="ARBA00004752"/>
    </source>
</evidence>
<comment type="subcellular location">
    <subcellularLocation>
        <location evidence="2">Cell membrane</location>
    </subcellularLocation>
</comment>
<dbReference type="InterPro" id="IPR011813">
    <property type="entry name" value="PBP_1b"/>
</dbReference>
<evidence type="ECO:0000256" key="5">
    <source>
        <dbReference type="ARBA" id="ARBA00007739"/>
    </source>
</evidence>
<feature type="transmembrane region" description="Helical" evidence="25">
    <location>
        <begin position="16"/>
        <end position="35"/>
    </location>
</feature>
<dbReference type="InterPro" id="IPR001460">
    <property type="entry name" value="PCN-bd_Tpept"/>
</dbReference>
<dbReference type="AlphaFoldDB" id="A0A330LKU6"/>
<dbReference type="OrthoDB" id="9766909at2"/>
<dbReference type="Gene3D" id="3.30.2060.10">
    <property type="entry name" value="Penicillin-binding protein 1b domain"/>
    <property type="match status" value="1"/>
</dbReference>
<evidence type="ECO:0000256" key="11">
    <source>
        <dbReference type="ARBA" id="ARBA00022679"/>
    </source>
</evidence>
<feature type="active site" description="Proton donor; for transglycosylase activity" evidence="24">
    <location>
        <position position="178"/>
    </location>
</feature>
<dbReference type="InterPro" id="IPR050396">
    <property type="entry name" value="Glycosyltr_51/Transpeptidase"/>
</dbReference>
<evidence type="ECO:0000259" key="26">
    <source>
        <dbReference type="Pfam" id="PF00905"/>
    </source>
</evidence>
<evidence type="ECO:0000313" key="30">
    <source>
        <dbReference type="Proteomes" id="UP000250163"/>
    </source>
</evidence>
<keyword evidence="25" id="KW-1133">Transmembrane helix</keyword>
<name>A0A330LKU6_9GAMM</name>
<evidence type="ECO:0000256" key="10">
    <source>
        <dbReference type="ARBA" id="ARBA00022676"/>
    </source>
</evidence>
<organism evidence="29 30">
    <name type="scientific">Moritella yayanosii</name>
    <dbReference type="NCBI Taxonomy" id="69539"/>
    <lineage>
        <taxon>Bacteria</taxon>
        <taxon>Pseudomonadati</taxon>
        <taxon>Pseudomonadota</taxon>
        <taxon>Gammaproteobacteria</taxon>
        <taxon>Alteromonadales</taxon>
        <taxon>Moritellaceae</taxon>
        <taxon>Moritella</taxon>
    </lineage>
</organism>
<gene>
    <name evidence="29" type="primary">mrcB</name>
    <name evidence="29" type="ORF">MORIYA_0348</name>
</gene>
<dbReference type="GO" id="GO:0005886">
    <property type="term" value="C:plasma membrane"/>
    <property type="evidence" value="ECO:0007669"/>
    <property type="project" value="UniProtKB-SubCell"/>
</dbReference>
<dbReference type="InterPro" id="IPR001264">
    <property type="entry name" value="Glyco_trans_51"/>
</dbReference>
<evidence type="ECO:0000256" key="13">
    <source>
        <dbReference type="ARBA" id="ARBA00022960"/>
    </source>
</evidence>
<evidence type="ECO:0000256" key="24">
    <source>
        <dbReference type="PIRSR" id="PIRSR002799-1"/>
    </source>
</evidence>
<comment type="catalytic activity">
    <reaction evidence="20">
        <text>Preferential cleavage: (Ac)2-L-Lys-D-Ala-|-D-Ala. Also transpeptidation of peptidyl-alanyl moieties that are N-acyl substituents of D-alanine.</text>
        <dbReference type="EC" id="3.4.16.4"/>
    </reaction>
</comment>
<dbReference type="Pfam" id="PF00912">
    <property type="entry name" value="Transgly"/>
    <property type="match status" value="1"/>
</dbReference>
<accession>A0A330LKU6</accession>
<keyword evidence="13 23" id="KW-0133">Cell shape</keyword>
<keyword evidence="17" id="KW-0511">Multifunctional enzyme</keyword>
<feature type="domain" description="Bifunctional transglycosylase second" evidence="28">
    <location>
        <begin position="61"/>
        <end position="141"/>
    </location>
</feature>
<evidence type="ECO:0000256" key="21">
    <source>
        <dbReference type="ARBA" id="ARBA00049902"/>
    </source>
</evidence>
<comment type="similarity">
    <text evidence="5 23">In the N-terminal section; belongs to the glycosyltransferase 51 family.</text>
</comment>
<dbReference type="Gene3D" id="1.10.3810.10">
    <property type="entry name" value="Biosynthetic peptidoglycan transglycosylase-like"/>
    <property type="match status" value="1"/>
</dbReference>
<dbReference type="PIRSF" id="PIRSF002799">
    <property type="entry name" value="PBP_1b"/>
    <property type="match status" value="1"/>
</dbReference>
<proteinExistence type="inferred from homology"/>
<evidence type="ECO:0000256" key="9">
    <source>
        <dbReference type="ARBA" id="ARBA00022670"/>
    </source>
</evidence>
<keyword evidence="9" id="KW-0645">Protease</keyword>
<evidence type="ECO:0000256" key="2">
    <source>
        <dbReference type="ARBA" id="ARBA00004236"/>
    </source>
</evidence>
<evidence type="ECO:0000256" key="23">
    <source>
        <dbReference type="PIRNR" id="PIRNR002799"/>
    </source>
</evidence>
<evidence type="ECO:0000256" key="19">
    <source>
        <dbReference type="ARBA" id="ARBA00032454"/>
    </source>
</evidence>
<dbReference type="Gene3D" id="3.40.710.10">
    <property type="entry name" value="DD-peptidase/beta-lactamase superfamily"/>
    <property type="match status" value="1"/>
</dbReference>
<dbReference type="PANTHER" id="PTHR32282">
    <property type="entry name" value="BINDING PROTEIN TRANSPEPTIDASE, PUTATIVE-RELATED"/>
    <property type="match status" value="1"/>
</dbReference>
<comment type="similarity">
    <text evidence="4 23">In the C-terminal section; belongs to the transpeptidase family.</text>
</comment>
<feature type="active site" description="Acyl-ester intermediate; for transpeptidase activity" evidence="24">
    <location>
        <position position="456"/>
    </location>
</feature>
<keyword evidence="8" id="KW-0121">Carboxypeptidase</keyword>
<evidence type="ECO:0000256" key="17">
    <source>
        <dbReference type="ARBA" id="ARBA00023268"/>
    </source>
</evidence>
<reference evidence="30" key="1">
    <citation type="submission" date="2018-05" db="EMBL/GenBank/DDBJ databases">
        <authorList>
            <person name="Cea G.-C."/>
            <person name="William W."/>
        </authorList>
    </citation>
    <scope>NUCLEOTIDE SEQUENCE [LARGE SCALE GENOMIC DNA]</scope>
    <source>
        <strain evidence="30">DB21MT 5</strain>
    </source>
</reference>
<evidence type="ECO:0000256" key="4">
    <source>
        <dbReference type="ARBA" id="ARBA00007090"/>
    </source>
</evidence>
<dbReference type="KEGG" id="mya:MORIYA_0348"/>
<keyword evidence="14 23" id="KW-0573">Peptidoglycan synthesis</keyword>
<dbReference type="SUPFAM" id="SSF53955">
    <property type="entry name" value="Lysozyme-like"/>
    <property type="match status" value="1"/>
</dbReference>
<dbReference type="GO" id="GO:0008955">
    <property type="term" value="F:peptidoglycan glycosyltransferase activity"/>
    <property type="evidence" value="ECO:0007669"/>
    <property type="project" value="UniProtKB-UniRule"/>
</dbReference>
<dbReference type="Pfam" id="PF00905">
    <property type="entry name" value="Transpeptidase"/>
    <property type="match status" value="1"/>
</dbReference>
<dbReference type="EMBL" id="LS483250">
    <property type="protein sequence ID" value="SQD76826.1"/>
    <property type="molecule type" value="Genomic_DNA"/>
</dbReference>
<dbReference type="GO" id="GO:0046677">
    <property type="term" value="P:response to antibiotic"/>
    <property type="evidence" value="ECO:0007669"/>
    <property type="project" value="UniProtKB-UniRule"/>
</dbReference>
<keyword evidence="10 23" id="KW-0328">Glycosyltransferase</keyword>
<dbReference type="NCBIfam" id="TIGR02071">
    <property type="entry name" value="PBP_1b"/>
    <property type="match status" value="1"/>
</dbReference>
<dbReference type="Pfam" id="PF14814">
    <property type="entry name" value="UB2H"/>
    <property type="match status" value="1"/>
</dbReference>
<dbReference type="PANTHER" id="PTHR32282:SF11">
    <property type="entry name" value="PENICILLIN-BINDING PROTEIN 1B"/>
    <property type="match status" value="1"/>
</dbReference>
<evidence type="ECO:0000259" key="27">
    <source>
        <dbReference type="Pfam" id="PF00912"/>
    </source>
</evidence>
<evidence type="ECO:0000259" key="28">
    <source>
        <dbReference type="Pfam" id="PF14814"/>
    </source>
</evidence>
<evidence type="ECO:0000313" key="29">
    <source>
        <dbReference type="EMBL" id="SQD76826.1"/>
    </source>
</evidence>
<dbReference type="SUPFAM" id="SSF56601">
    <property type="entry name" value="beta-lactamase/transpeptidase-like"/>
    <property type="match status" value="1"/>
</dbReference>
<keyword evidence="30" id="KW-1185">Reference proteome</keyword>